<sequence>MKVYETILFDLDGTLTDPKQGMVKSFQYALSFFKIEDPDLSMLEKCIGPPLQDSFSEYFGFSRKDTEMAIKKYREYFSERGLFENEVYAGIPELLEALREDGRMLILATSKPALYSRKILEHFYLRKYFAFISGSTMSGSRLRKADIIRYGLKKRPPATSAAVVMVGDRKHDVIGAKEAGVDSIGVLYGYGSRAEMEACAPDAIIPSVDALKKFFLEDGRP</sequence>
<name>A0A3P3XR72_9SPIR</name>
<dbReference type="InterPro" id="IPR036412">
    <property type="entry name" value="HAD-like_sf"/>
</dbReference>
<gene>
    <name evidence="1" type="ORF">SPIRO4BDMA_50333</name>
</gene>
<dbReference type="InterPro" id="IPR041492">
    <property type="entry name" value="HAD_2"/>
</dbReference>
<dbReference type="Pfam" id="PF13419">
    <property type="entry name" value="HAD_2"/>
    <property type="match status" value="1"/>
</dbReference>
<dbReference type="EC" id="3.1.3.5" evidence="1"/>
<protein>
    <submittedName>
        <fullName evidence="1">5'-nucleotidase</fullName>
        <ecNumber evidence="1">3.1.3.5</ecNumber>
    </submittedName>
</protein>
<organism evidence="1">
    <name type="scientific">uncultured spirochete</name>
    <dbReference type="NCBI Taxonomy" id="156406"/>
    <lineage>
        <taxon>Bacteria</taxon>
        <taxon>Pseudomonadati</taxon>
        <taxon>Spirochaetota</taxon>
        <taxon>Spirochaetia</taxon>
        <taxon>Spirochaetales</taxon>
        <taxon>environmental samples</taxon>
    </lineage>
</organism>
<evidence type="ECO:0000313" key="1">
    <source>
        <dbReference type="EMBL" id="SLM18818.1"/>
    </source>
</evidence>
<dbReference type="GO" id="GO:0008253">
    <property type="term" value="F:5'-nucleotidase activity"/>
    <property type="evidence" value="ECO:0007669"/>
    <property type="project" value="UniProtKB-EC"/>
</dbReference>
<dbReference type="InterPro" id="IPR023198">
    <property type="entry name" value="PGP-like_dom2"/>
</dbReference>
<reference evidence="1" key="1">
    <citation type="submission" date="2017-02" db="EMBL/GenBank/DDBJ databases">
        <authorList>
            <person name="Regsiter A."/>
            <person name="William W."/>
        </authorList>
    </citation>
    <scope>NUCLEOTIDE SEQUENCE</scope>
    <source>
        <strain evidence="1">BdmA 4</strain>
    </source>
</reference>
<dbReference type="GO" id="GO:0004713">
    <property type="term" value="F:protein tyrosine kinase activity"/>
    <property type="evidence" value="ECO:0007669"/>
    <property type="project" value="TreeGrafter"/>
</dbReference>
<proteinExistence type="predicted"/>
<dbReference type="PANTHER" id="PTHR43434">
    <property type="entry name" value="PHOSPHOGLYCOLATE PHOSPHATASE"/>
    <property type="match status" value="1"/>
</dbReference>
<dbReference type="InterPro" id="IPR023214">
    <property type="entry name" value="HAD_sf"/>
</dbReference>
<dbReference type="Gene3D" id="1.10.150.240">
    <property type="entry name" value="Putative phosphatase, domain 2"/>
    <property type="match status" value="1"/>
</dbReference>
<dbReference type="SUPFAM" id="SSF56784">
    <property type="entry name" value="HAD-like"/>
    <property type="match status" value="1"/>
</dbReference>
<dbReference type="InterPro" id="IPR050155">
    <property type="entry name" value="HAD-like_hydrolase_sf"/>
</dbReference>
<dbReference type="Gene3D" id="3.40.50.1000">
    <property type="entry name" value="HAD superfamily/HAD-like"/>
    <property type="match status" value="1"/>
</dbReference>
<dbReference type="PANTHER" id="PTHR43434:SF20">
    <property type="entry name" value="5'-NUCLEOTIDASE"/>
    <property type="match status" value="1"/>
</dbReference>
<dbReference type="GO" id="GO:0005829">
    <property type="term" value="C:cytosol"/>
    <property type="evidence" value="ECO:0007669"/>
    <property type="project" value="TreeGrafter"/>
</dbReference>
<accession>A0A3P3XR72</accession>
<dbReference type="SFLD" id="SFLDG01129">
    <property type="entry name" value="C1.5:_HAD__Beta-PGM__Phosphata"/>
    <property type="match status" value="1"/>
</dbReference>
<dbReference type="EMBL" id="FWDO01000005">
    <property type="protein sequence ID" value="SLM18818.1"/>
    <property type="molecule type" value="Genomic_DNA"/>
</dbReference>
<keyword evidence="1" id="KW-0378">Hydrolase</keyword>
<dbReference type="SFLD" id="SFLDS00003">
    <property type="entry name" value="Haloacid_Dehalogenase"/>
    <property type="match status" value="1"/>
</dbReference>
<dbReference type="AlphaFoldDB" id="A0A3P3XR72"/>